<reference evidence="1 2" key="1">
    <citation type="submission" date="2021-03" db="EMBL/GenBank/DDBJ databases">
        <title>Sequencing the genomes of 1000 actinobacteria strains.</title>
        <authorList>
            <person name="Klenk H.-P."/>
        </authorList>
    </citation>
    <scope>NUCLEOTIDE SEQUENCE [LARGE SCALE GENOMIC DNA]</scope>
    <source>
        <strain evidence="1 2">DSM 46670</strain>
    </source>
</reference>
<name>A0ABS4T637_9PSEU</name>
<proteinExistence type="predicted"/>
<evidence type="ECO:0000313" key="2">
    <source>
        <dbReference type="Proteomes" id="UP001519332"/>
    </source>
</evidence>
<protein>
    <submittedName>
        <fullName evidence="1">Uncharacterized protein</fullName>
    </submittedName>
</protein>
<comment type="caution">
    <text evidence="1">The sequence shown here is derived from an EMBL/GenBank/DDBJ whole genome shotgun (WGS) entry which is preliminary data.</text>
</comment>
<accession>A0ABS4T637</accession>
<dbReference type="EMBL" id="JAGINW010000001">
    <property type="protein sequence ID" value="MBP2319922.1"/>
    <property type="molecule type" value="Genomic_DNA"/>
</dbReference>
<dbReference type="Proteomes" id="UP001519332">
    <property type="component" value="Unassembled WGS sequence"/>
</dbReference>
<organism evidence="1 2">
    <name type="scientific">Kibdelosporangium banguiense</name>
    <dbReference type="NCBI Taxonomy" id="1365924"/>
    <lineage>
        <taxon>Bacteria</taxon>
        <taxon>Bacillati</taxon>
        <taxon>Actinomycetota</taxon>
        <taxon>Actinomycetes</taxon>
        <taxon>Pseudonocardiales</taxon>
        <taxon>Pseudonocardiaceae</taxon>
        <taxon>Kibdelosporangium</taxon>
    </lineage>
</organism>
<dbReference type="RefSeq" id="WP_209633642.1">
    <property type="nucleotide sequence ID" value="NZ_JAGINW010000001.1"/>
</dbReference>
<gene>
    <name evidence="1" type="ORF">JOF56_000307</name>
</gene>
<keyword evidence="2" id="KW-1185">Reference proteome</keyword>
<evidence type="ECO:0000313" key="1">
    <source>
        <dbReference type="EMBL" id="MBP2319922.1"/>
    </source>
</evidence>
<sequence length="61" mass="6518">MTTLTIPVLGPLAIRSFEGGGQMHREVAGARALALAGHRNWSSFSACVTVITRVESRELGH</sequence>